<reference evidence="1 2" key="1">
    <citation type="submission" date="2023-02" db="EMBL/GenBank/DDBJ databases">
        <title>LHISI_Scaffold_Assembly.</title>
        <authorList>
            <person name="Stuart O.P."/>
            <person name="Cleave R."/>
            <person name="Magrath M.J.L."/>
            <person name="Mikheyev A.S."/>
        </authorList>
    </citation>
    <scope>NUCLEOTIDE SEQUENCE [LARGE SCALE GENOMIC DNA]</scope>
    <source>
        <strain evidence="1">Daus_M_001</strain>
        <tissue evidence="1">Leg muscle</tissue>
    </source>
</reference>
<dbReference type="Proteomes" id="UP001159363">
    <property type="component" value="Chromosome 3"/>
</dbReference>
<evidence type="ECO:0000313" key="1">
    <source>
        <dbReference type="EMBL" id="KAJ8890823.1"/>
    </source>
</evidence>
<evidence type="ECO:0000313" key="2">
    <source>
        <dbReference type="Proteomes" id="UP001159363"/>
    </source>
</evidence>
<proteinExistence type="predicted"/>
<organism evidence="1 2">
    <name type="scientific">Dryococelus australis</name>
    <dbReference type="NCBI Taxonomy" id="614101"/>
    <lineage>
        <taxon>Eukaryota</taxon>
        <taxon>Metazoa</taxon>
        <taxon>Ecdysozoa</taxon>
        <taxon>Arthropoda</taxon>
        <taxon>Hexapoda</taxon>
        <taxon>Insecta</taxon>
        <taxon>Pterygota</taxon>
        <taxon>Neoptera</taxon>
        <taxon>Polyneoptera</taxon>
        <taxon>Phasmatodea</taxon>
        <taxon>Verophasmatodea</taxon>
        <taxon>Anareolatae</taxon>
        <taxon>Phasmatidae</taxon>
        <taxon>Eurycanthinae</taxon>
        <taxon>Dryococelus</taxon>
    </lineage>
</organism>
<accession>A0ABQ9I2F6</accession>
<comment type="caution">
    <text evidence="1">The sequence shown here is derived from an EMBL/GenBank/DDBJ whole genome shotgun (WGS) entry which is preliminary data.</text>
</comment>
<protein>
    <submittedName>
        <fullName evidence="1">Uncharacterized protein</fullName>
    </submittedName>
</protein>
<sequence length="249" mass="27864">MAASIKRHRWSWFVHPRYPISGNRDGVTITAFERTSLPAHLGGARLRARLNTRRTMTRKSVVKSYPRATLRSGKPRSSVNVETCVHSLRDCVVCGVSEIPKVLATCTSVPVMSQAENKRVRSIASAAVCVAAINIAGSGNKTKRRAWVEYRRHNHMPLIEELRENYPDDYKNDLRMDSVSFDSLLDLIKNKISKTNTMMRKCISAEERLTATLRFLAIGRSFEDLKFTTGTSASSLCAVIPETCKAMTS</sequence>
<dbReference type="EMBL" id="JARBHB010000003">
    <property type="protein sequence ID" value="KAJ8890823.1"/>
    <property type="molecule type" value="Genomic_DNA"/>
</dbReference>
<gene>
    <name evidence="1" type="ORF">PR048_010332</name>
</gene>
<name>A0ABQ9I2F6_9NEOP</name>
<keyword evidence="2" id="KW-1185">Reference proteome</keyword>